<feature type="transmembrane region" description="Helical" evidence="1">
    <location>
        <begin position="206"/>
        <end position="222"/>
    </location>
</feature>
<organism evidence="2 3">
    <name type="scientific">Candidatus Sherwoodlollariibacterium unditelluris</name>
    <dbReference type="NCBI Taxonomy" id="1974757"/>
    <lineage>
        <taxon>Bacteria</taxon>
        <taxon>Pseudomonadati</taxon>
        <taxon>Candidatus Omnitrophota</taxon>
        <taxon>Candidatus Sherwoodlollariibacterium</taxon>
    </lineage>
</organism>
<gene>
    <name evidence="2" type="ORF">COX41_06160</name>
</gene>
<comment type="caution">
    <text evidence="2">The sequence shown here is derived from an EMBL/GenBank/DDBJ whole genome shotgun (WGS) entry which is preliminary data.</text>
</comment>
<feature type="transmembrane region" description="Helical" evidence="1">
    <location>
        <begin position="127"/>
        <end position="151"/>
    </location>
</feature>
<feature type="transmembrane region" description="Helical" evidence="1">
    <location>
        <begin position="349"/>
        <end position="369"/>
    </location>
</feature>
<evidence type="ECO:0008006" key="4">
    <source>
        <dbReference type="Google" id="ProtNLM"/>
    </source>
</evidence>
<evidence type="ECO:0000313" key="2">
    <source>
        <dbReference type="EMBL" id="PIP18825.1"/>
    </source>
</evidence>
<feature type="transmembrane region" description="Helical" evidence="1">
    <location>
        <begin position="33"/>
        <end position="52"/>
    </location>
</feature>
<proteinExistence type="predicted"/>
<feature type="transmembrane region" description="Helical" evidence="1">
    <location>
        <begin position="231"/>
        <end position="248"/>
    </location>
</feature>
<keyword evidence="1" id="KW-1133">Transmembrane helix</keyword>
<feature type="transmembrane region" description="Helical" evidence="1">
    <location>
        <begin position="64"/>
        <end position="85"/>
    </location>
</feature>
<accession>A0A2G9YHX3</accession>
<sequence length="380" mass="44104">MLLINFFFLPAIFFIGIITIYEDIKTAKIRRKWIVLGLLWSISGYFLLYLLGTLRLIDYGGINYSYIKDVFINTFISIGIAYLLWKSGIWAAGDAKLFIVYTLLIPLDYYSKSYLPYFPSFALLLNIFIPVFLFIIIIALFKLIDIAAYIFKNRNQKKGVLILAKETMVKIVAKIRGSWQNLLGILIGYSAIFLGLQILMSRLHLRPIWIIMLMLIAFRPISEGIKKSRGLLLLTGIILVGYFGYKVIYHQGILELIPIFKSLICLILLFGILKAILNLYIKYTQVDKIDIYNLRPKMLLTDEVIKGFQKEFRGFKDALGTIYPDGLSESQTELIKNIYIEKGYKTIEVYKTFPFALWMFFGVILTLWLKQNVLHIFKQY</sequence>
<dbReference type="EMBL" id="PCRK01000158">
    <property type="protein sequence ID" value="PIP18825.1"/>
    <property type="molecule type" value="Genomic_DNA"/>
</dbReference>
<feature type="transmembrane region" description="Helical" evidence="1">
    <location>
        <begin position="182"/>
        <end position="200"/>
    </location>
</feature>
<feature type="transmembrane region" description="Helical" evidence="1">
    <location>
        <begin position="260"/>
        <end position="281"/>
    </location>
</feature>
<protein>
    <recommendedName>
        <fullName evidence="4">Prepilin type IV endopeptidase peptidase domain-containing protein</fullName>
    </recommendedName>
</protein>
<feature type="transmembrane region" description="Helical" evidence="1">
    <location>
        <begin position="6"/>
        <end position="21"/>
    </location>
</feature>
<name>A0A2G9YHX3_9BACT</name>
<keyword evidence="1" id="KW-0812">Transmembrane</keyword>
<dbReference type="AlphaFoldDB" id="A0A2G9YHX3"/>
<dbReference type="Proteomes" id="UP000231292">
    <property type="component" value="Unassembled WGS sequence"/>
</dbReference>
<evidence type="ECO:0000313" key="3">
    <source>
        <dbReference type="Proteomes" id="UP000231292"/>
    </source>
</evidence>
<evidence type="ECO:0000256" key="1">
    <source>
        <dbReference type="SAM" id="Phobius"/>
    </source>
</evidence>
<keyword evidence="1" id="KW-0472">Membrane</keyword>
<reference evidence="2 3" key="1">
    <citation type="submission" date="2017-09" db="EMBL/GenBank/DDBJ databases">
        <title>Depth-based differentiation of microbial function through sediment-hosted aquifers and enrichment of novel symbionts in the deep terrestrial subsurface.</title>
        <authorList>
            <person name="Probst A.J."/>
            <person name="Ladd B."/>
            <person name="Jarett J.K."/>
            <person name="Geller-Mcgrath D.E."/>
            <person name="Sieber C.M."/>
            <person name="Emerson J.B."/>
            <person name="Anantharaman K."/>
            <person name="Thomas B.C."/>
            <person name="Malmstrom R."/>
            <person name="Stieglmeier M."/>
            <person name="Klingl A."/>
            <person name="Woyke T."/>
            <person name="Ryan C.M."/>
            <person name="Banfield J.F."/>
        </authorList>
    </citation>
    <scope>NUCLEOTIDE SEQUENCE [LARGE SCALE GENOMIC DNA]</scope>
    <source>
        <strain evidence="2">CG23_combo_of_CG06-09_8_20_14_all_41_10</strain>
    </source>
</reference>